<dbReference type="PANTHER" id="PTHR15599:SF1">
    <property type="entry name" value="RADIAL SPOKE HEAD 14 HOMOLOG"/>
    <property type="match status" value="1"/>
</dbReference>
<dbReference type="Gene3D" id="1.25.10.10">
    <property type="entry name" value="Leucine-rich Repeat Variant"/>
    <property type="match status" value="1"/>
</dbReference>
<gene>
    <name evidence="4" type="ORF">NXF25_017820</name>
</gene>
<dbReference type="InterPro" id="IPR016024">
    <property type="entry name" value="ARM-type_fold"/>
</dbReference>
<feature type="compositionally biased region" description="Pro residues" evidence="2">
    <location>
        <begin position="149"/>
        <end position="160"/>
    </location>
</feature>
<dbReference type="AlphaFoldDB" id="A0AAW1APG7"/>
<dbReference type="InterPro" id="IPR032682">
    <property type="entry name" value="Cnd1_C"/>
</dbReference>
<dbReference type="PROSITE" id="PS50176">
    <property type="entry name" value="ARM_REPEAT"/>
    <property type="match status" value="1"/>
</dbReference>
<dbReference type="InterPro" id="IPR000225">
    <property type="entry name" value="Armadillo"/>
</dbReference>
<feature type="compositionally biased region" description="Gly residues" evidence="2">
    <location>
        <begin position="280"/>
        <end position="298"/>
    </location>
</feature>
<feature type="compositionally biased region" description="Low complexity" evidence="2">
    <location>
        <begin position="262"/>
        <end position="279"/>
    </location>
</feature>
<feature type="region of interest" description="Disordered" evidence="2">
    <location>
        <begin position="147"/>
        <end position="407"/>
    </location>
</feature>
<feature type="compositionally biased region" description="Low complexity" evidence="2">
    <location>
        <begin position="535"/>
        <end position="545"/>
    </location>
</feature>
<evidence type="ECO:0000313" key="4">
    <source>
        <dbReference type="EMBL" id="KAK9391431.1"/>
    </source>
</evidence>
<feature type="compositionally biased region" description="Basic residues" evidence="2">
    <location>
        <begin position="234"/>
        <end position="247"/>
    </location>
</feature>
<feature type="compositionally biased region" description="Low complexity" evidence="2">
    <location>
        <begin position="318"/>
        <end position="330"/>
    </location>
</feature>
<evidence type="ECO:0000259" key="3">
    <source>
        <dbReference type="Pfam" id="PF12717"/>
    </source>
</evidence>
<comment type="caution">
    <text evidence="4">The sequence shown here is derived from an EMBL/GenBank/DDBJ whole genome shotgun (WGS) entry which is preliminary data.</text>
</comment>
<evidence type="ECO:0000313" key="5">
    <source>
        <dbReference type="Proteomes" id="UP001474421"/>
    </source>
</evidence>
<feature type="compositionally biased region" description="Pro residues" evidence="2">
    <location>
        <begin position="576"/>
        <end position="590"/>
    </location>
</feature>
<accession>A0AAW1APG7</accession>
<dbReference type="SMART" id="SM00185">
    <property type="entry name" value="ARM"/>
    <property type="match status" value="3"/>
</dbReference>
<evidence type="ECO:0000256" key="1">
    <source>
        <dbReference type="PROSITE-ProRule" id="PRU00259"/>
    </source>
</evidence>
<feature type="region of interest" description="Disordered" evidence="2">
    <location>
        <begin position="654"/>
        <end position="718"/>
    </location>
</feature>
<dbReference type="EMBL" id="JAOTOJ010000018">
    <property type="protein sequence ID" value="KAK9391431.1"/>
    <property type="molecule type" value="Genomic_DNA"/>
</dbReference>
<organism evidence="4 5">
    <name type="scientific">Crotalus adamanteus</name>
    <name type="common">Eastern diamondback rattlesnake</name>
    <dbReference type="NCBI Taxonomy" id="8729"/>
    <lineage>
        <taxon>Eukaryota</taxon>
        <taxon>Metazoa</taxon>
        <taxon>Chordata</taxon>
        <taxon>Craniata</taxon>
        <taxon>Vertebrata</taxon>
        <taxon>Euteleostomi</taxon>
        <taxon>Lepidosauria</taxon>
        <taxon>Squamata</taxon>
        <taxon>Bifurcata</taxon>
        <taxon>Unidentata</taxon>
        <taxon>Episquamata</taxon>
        <taxon>Toxicofera</taxon>
        <taxon>Serpentes</taxon>
        <taxon>Colubroidea</taxon>
        <taxon>Viperidae</taxon>
        <taxon>Crotalinae</taxon>
        <taxon>Crotalus</taxon>
    </lineage>
</organism>
<dbReference type="InterPro" id="IPR011989">
    <property type="entry name" value="ARM-like"/>
</dbReference>
<name>A0AAW1APG7_CROAD</name>
<feature type="repeat" description="ARM" evidence="1">
    <location>
        <begin position="944"/>
        <end position="986"/>
    </location>
</feature>
<reference evidence="4 5" key="1">
    <citation type="journal article" date="2024" name="Proc. Natl. Acad. Sci. U.S.A.">
        <title>The genetic regulatory architecture and epigenomic basis for age-related changes in rattlesnake venom.</title>
        <authorList>
            <person name="Hogan M.P."/>
            <person name="Holding M.L."/>
            <person name="Nystrom G.S."/>
            <person name="Colston T.J."/>
            <person name="Bartlett D.A."/>
            <person name="Mason A.J."/>
            <person name="Ellsworth S.A."/>
            <person name="Rautsaw R.M."/>
            <person name="Lawrence K.C."/>
            <person name="Strickland J.L."/>
            <person name="He B."/>
            <person name="Fraser P."/>
            <person name="Margres M.J."/>
            <person name="Gilbert D.M."/>
            <person name="Gibbs H.L."/>
            <person name="Parkinson C.L."/>
            <person name="Rokyta D.R."/>
        </authorList>
    </citation>
    <scope>NUCLEOTIDE SEQUENCE [LARGE SCALE GENOMIC DNA]</scope>
    <source>
        <strain evidence="4">DRR0105</strain>
    </source>
</reference>
<dbReference type="PANTHER" id="PTHR15599">
    <property type="entry name" value="RTDR1"/>
    <property type="match status" value="1"/>
</dbReference>
<feature type="compositionally biased region" description="Basic residues" evidence="2">
    <location>
        <begin position="331"/>
        <end position="347"/>
    </location>
</feature>
<feature type="region of interest" description="Disordered" evidence="2">
    <location>
        <begin position="422"/>
        <end position="442"/>
    </location>
</feature>
<dbReference type="Pfam" id="PF12717">
    <property type="entry name" value="Cnd1"/>
    <property type="match status" value="1"/>
</dbReference>
<feature type="compositionally biased region" description="Low complexity" evidence="2">
    <location>
        <begin position="161"/>
        <end position="198"/>
    </location>
</feature>
<dbReference type="SUPFAM" id="SSF48371">
    <property type="entry name" value="ARM repeat"/>
    <property type="match status" value="1"/>
</dbReference>
<feature type="domain" description="Condensin complex subunit 1 C-terminal" evidence="3">
    <location>
        <begin position="882"/>
        <end position="1013"/>
    </location>
</feature>
<dbReference type="Proteomes" id="UP001474421">
    <property type="component" value="Unassembled WGS sequence"/>
</dbReference>
<evidence type="ECO:0000256" key="2">
    <source>
        <dbReference type="SAM" id="MobiDB-lite"/>
    </source>
</evidence>
<protein>
    <submittedName>
        <fullName evidence="4">Radial spoke head 14 like</fullName>
    </submittedName>
</protein>
<proteinExistence type="predicted"/>
<keyword evidence="5" id="KW-1185">Reference proteome</keyword>
<sequence length="1055" mass="109667">MILNRGLPLGTAGTGSAFPPGFLGPFQRGARPAPDNCLALNPQQQSSEAEETVALRTNVAGIDRGRREKPPSLADSARLDQPLPSIISAFLRRRLQRRRGPRREGPPVSCALQGRRFLTHPPPRASVGPAVRWADLAPRRGLGREALPGCPPRCPPPAPAPAAAAPDTRAARGAHPAASPARRAATAAAISRATPPAALRDWPDRAPPGRVLRRGPQGGERRALPQRRREPRPGRLRRAGRLARAPRRALPGSPPHLPAGGSRRPAASGEAPAAAHAAGPAGGGGLGAARGGGSGGALSRGRSRSGTGGSPAGTHLLAAAGRAESAAALGRSRRSHRRRPATARRRQSGSGRPAPRAQRGRTGLSLHRPPRCPPPARLAASPQPHGRAGHASEPRAEGGGRAAEAPRPGLVARPRIGVGTRQWCGAPGKGRGRGRGSLLSSARAPGGCLAGDLAGPDAWRPGEPAEASRCCRAGEGSLAAGPLGHRAASLDTSGAAHRSAAASGVPRARSGGSSRGASWPRSAAGSVRRMSALKGGSASGSSAAGLPFQPSPKKDLVQETAKPSGSPAGRQMERPAGPPDPASPGPPPSPLSKGGRLAPDPSGGFLFSWPRWGGVREPPLASCPSRRSPPLLDAVLVDCPYHSLGNVQATTLHKTGKGTEGTERSLSGCRLSVKQGEVASGRGERVLGSPGGTSRATRPGPRKEEPPPPQQMGGSVSATDRVSSHTCWVTAKDQRGCCLQEGSWVEVTRVKCQGGLQADTPTITPLAAIVGLLLMCPILPHNYWDSLVFSAAAAGIAGHRAQISPGGREAIFLVAGLDLLTGSPLTLALFSGSFQPQGFLLLDRRGKGELFFTLAVAIGIVESGLVPSLVEKLKTEREDIQELILDTLTGCLRVEAFEALATGAVSTLKEKLRDPSLGIRCKAAQALMAISVPLEGKNMVFKENVFPDLVTLLEDEDAEVRAHAAGALMNSAVTTQGKYAAINAEAIEYLLPLIHDEKSKVRLYAIKALTMLSEAPEGRKTLLKYVPEFRKRLRDSSPAVQRAAQIAIQVIEWRP</sequence>
<feature type="region of interest" description="Disordered" evidence="2">
    <location>
        <begin position="479"/>
        <end position="602"/>
    </location>
</feature>
<dbReference type="InterPro" id="IPR042856">
    <property type="entry name" value="RSP14"/>
</dbReference>
<feature type="compositionally biased region" description="Low complexity" evidence="2">
    <location>
        <begin position="493"/>
        <end position="526"/>
    </location>
</feature>
<feature type="compositionally biased region" description="Basic and acidic residues" evidence="2">
    <location>
        <begin position="219"/>
        <end position="233"/>
    </location>
</feature>